<protein>
    <submittedName>
        <fullName evidence="3">Protein involved in gliding motility GldK</fullName>
    </submittedName>
</protein>
<proteinExistence type="predicted"/>
<dbReference type="InterPro" id="IPR042095">
    <property type="entry name" value="SUMF_sf"/>
</dbReference>
<dbReference type="OrthoDB" id="9768004at2"/>
<dbReference type="InterPro" id="IPR051043">
    <property type="entry name" value="Sulfatase_Mod_Factor_Kinase"/>
</dbReference>
<evidence type="ECO:0000313" key="3">
    <source>
        <dbReference type="EMBL" id="RKD90948.1"/>
    </source>
</evidence>
<comment type="caution">
    <text evidence="3">The sequence shown here is derived from an EMBL/GenBank/DDBJ whole genome shotgun (WGS) entry which is preliminary data.</text>
</comment>
<sequence length="446" mass="51608">MKKITLFISLIALLQSCSNARFGELSGVKSKSFHEPTPYGMSFVRQGAFNLGPDDQEVAFSNEMTKTVSLDAFWMDDSEVTNSEYRQFVNWVRDSIARTLLAERFPEYRITEDRKGNPLSSPRLNWKPEIGWGDFDQQEALQPLFIPDEERFGNRREIDARRLFYSYEWIDLQQAAKRANSYNFNSSAYDGFVFDEKGNSNRIVNRASFIMKDMVNVYPDTLCWVRDFTYSYNDPRTSYYFYHPAFEEYPVVGVSWKQAKAFCAWRTELKNSYMRAIGDADVQAYRLPTEAEWEYAARGHRLASMYPWGGYYARNQNGDFQANFKPLRGNYVADGGMAAAEIRSYDPNDYGLYDMGGNVAEWTSNAYDESAYEIIHDLNPNYEYNARPDDPAVLKRKVVRGGSWKDAASYQQVGTRSYEYQDSAKSYIGFRCVRTTFCEDFSASAR</sequence>
<evidence type="ECO:0000256" key="1">
    <source>
        <dbReference type="SAM" id="SignalP"/>
    </source>
</evidence>
<organism evidence="3 4">
    <name type="scientific">Mangrovibacterium diazotrophicum</name>
    <dbReference type="NCBI Taxonomy" id="1261403"/>
    <lineage>
        <taxon>Bacteria</taxon>
        <taxon>Pseudomonadati</taxon>
        <taxon>Bacteroidota</taxon>
        <taxon>Bacteroidia</taxon>
        <taxon>Marinilabiliales</taxon>
        <taxon>Prolixibacteraceae</taxon>
        <taxon>Mangrovibacterium</taxon>
    </lineage>
</organism>
<feature type="signal peptide" evidence="1">
    <location>
        <begin position="1"/>
        <end position="20"/>
    </location>
</feature>
<dbReference type="RefSeq" id="WP_120274174.1">
    <property type="nucleotide sequence ID" value="NZ_RAPN01000001.1"/>
</dbReference>
<feature type="domain" description="Sulfatase-modifying factor enzyme-like" evidence="2">
    <location>
        <begin position="40"/>
        <end position="434"/>
    </location>
</feature>
<dbReference type="PROSITE" id="PS51257">
    <property type="entry name" value="PROKAR_LIPOPROTEIN"/>
    <property type="match status" value="1"/>
</dbReference>
<evidence type="ECO:0000313" key="4">
    <source>
        <dbReference type="Proteomes" id="UP000283387"/>
    </source>
</evidence>
<keyword evidence="1" id="KW-0732">Signal</keyword>
<dbReference type="PANTHER" id="PTHR23150">
    <property type="entry name" value="SULFATASE MODIFYING FACTOR 1, 2"/>
    <property type="match status" value="1"/>
</dbReference>
<gene>
    <name evidence="3" type="ORF">BC643_1295</name>
</gene>
<keyword evidence="4" id="KW-1185">Reference proteome</keyword>
<dbReference type="InterPro" id="IPR005532">
    <property type="entry name" value="SUMF_dom"/>
</dbReference>
<feature type="chain" id="PRO_5019343861" evidence="1">
    <location>
        <begin position="21"/>
        <end position="446"/>
    </location>
</feature>
<dbReference type="AlphaFoldDB" id="A0A419W653"/>
<accession>A0A419W653</accession>
<dbReference type="Gene3D" id="3.90.1580.10">
    <property type="entry name" value="paralog of FGE (formylglycine-generating enzyme)"/>
    <property type="match status" value="2"/>
</dbReference>
<dbReference type="SUPFAM" id="SSF56436">
    <property type="entry name" value="C-type lectin-like"/>
    <property type="match status" value="1"/>
</dbReference>
<dbReference type="GO" id="GO:0120147">
    <property type="term" value="F:formylglycine-generating oxidase activity"/>
    <property type="evidence" value="ECO:0007669"/>
    <property type="project" value="TreeGrafter"/>
</dbReference>
<evidence type="ECO:0000259" key="2">
    <source>
        <dbReference type="Pfam" id="PF03781"/>
    </source>
</evidence>
<dbReference type="Pfam" id="PF03781">
    <property type="entry name" value="FGE-sulfatase"/>
    <property type="match status" value="1"/>
</dbReference>
<dbReference type="PANTHER" id="PTHR23150:SF19">
    <property type="entry name" value="FORMYLGLYCINE-GENERATING ENZYME"/>
    <property type="match status" value="1"/>
</dbReference>
<dbReference type="InterPro" id="IPR016187">
    <property type="entry name" value="CTDL_fold"/>
</dbReference>
<dbReference type="EMBL" id="RAPN01000001">
    <property type="protein sequence ID" value="RKD90948.1"/>
    <property type="molecule type" value="Genomic_DNA"/>
</dbReference>
<name>A0A419W653_9BACT</name>
<reference evidence="3 4" key="1">
    <citation type="submission" date="2018-09" db="EMBL/GenBank/DDBJ databases">
        <title>Genomic Encyclopedia of Archaeal and Bacterial Type Strains, Phase II (KMG-II): from individual species to whole genera.</title>
        <authorList>
            <person name="Goeker M."/>
        </authorList>
    </citation>
    <scope>NUCLEOTIDE SEQUENCE [LARGE SCALE GENOMIC DNA]</scope>
    <source>
        <strain evidence="3 4">DSM 27148</strain>
    </source>
</reference>
<dbReference type="Proteomes" id="UP000283387">
    <property type="component" value="Unassembled WGS sequence"/>
</dbReference>